<dbReference type="GO" id="GO:0003677">
    <property type="term" value="F:DNA binding"/>
    <property type="evidence" value="ECO:0007669"/>
    <property type="project" value="UniProtKB-KW"/>
</dbReference>
<dbReference type="OrthoDB" id="2991872at2759"/>
<keyword evidence="2" id="KW-0238">DNA-binding</keyword>
<evidence type="ECO:0000313" key="8">
    <source>
        <dbReference type="Proteomes" id="UP000184383"/>
    </source>
</evidence>
<organism evidence="7 8">
    <name type="scientific">Aspergillus wentii DTO 134E9</name>
    <dbReference type="NCBI Taxonomy" id="1073089"/>
    <lineage>
        <taxon>Eukaryota</taxon>
        <taxon>Fungi</taxon>
        <taxon>Dikarya</taxon>
        <taxon>Ascomycota</taxon>
        <taxon>Pezizomycotina</taxon>
        <taxon>Eurotiomycetes</taxon>
        <taxon>Eurotiomycetidae</taxon>
        <taxon>Eurotiales</taxon>
        <taxon>Aspergillaceae</taxon>
        <taxon>Aspergillus</taxon>
        <taxon>Aspergillus subgen. Cremei</taxon>
    </lineage>
</organism>
<evidence type="ECO:0000256" key="1">
    <source>
        <dbReference type="ARBA" id="ARBA00023015"/>
    </source>
</evidence>
<dbReference type="PROSITE" id="PS50048">
    <property type="entry name" value="ZN2_CY6_FUNGAL_2"/>
    <property type="match status" value="1"/>
</dbReference>
<dbReference type="InterPro" id="IPR001138">
    <property type="entry name" value="Zn2Cys6_DnaBD"/>
</dbReference>
<feature type="domain" description="Zn(2)-C6 fungal-type" evidence="6">
    <location>
        <begin position="10"/>
        <end position="38"/>
    </location>
</feature>
<dbReference type="InterPro" id="IPR021858">
    <property type="entry name" value="Fun_TF"/>
</dbReference>
<dbReference type="PANTHER" id="PTHR38791">
    <property type="entry name" value="ZN(II)2CYS6 TRANSCRIPTION FACTOR (EUROFUNG)-RELATED-RELATED"/>
    <property type="match status" value="1"/>
</dbReference>
<dbReference type="AlphaFoldDB" id="A0A1L9RJ27"/>
<evidence type="ECO:0000256" key="3">
    <source>
        <dbReference type="ARBA" id="ARBA00023163"/>
    </source>
</evidence>
<gene>
    <name evidence="7" type="ORF">ASPWEDRAFT_51110</name>
</gene>
<name>A0A1L9RJ27_ASPWE</name>
<evidence type="ECO:0000256" key="2">
    <source>
        <dbReference type="ARBA" id="ARBA00023125"/>
    </source>
</evidence>
<dbReference type="EMBL" id="KV878212">
    <property type="protein sequence ID" value="OJJ34858.1"/>
    <property type="molecule type" value="Genomic_DNA"/>
</dbReference>
<accession>A0A1L9RJ27</accession>
<proteinExistence type="predicted"/>
<keyword evidence="1" id="KW-0805">Transcription regulation</keyword>
<protein>
    <recommendedName>
        <fullName evidence="6">Zn(2)-C6 fungal-type domain-containing protein</fullName>
    </recommendedName>
</protein>
<dbReference type="SMART" id="SM00066">
    <property type="entry name" value="GAL4"/>
    <property type="match status" value="1"/>
</dbReference>
<dbReference type="VEuPathDB" id="FungiDB:ASPWEDRAFT_51110"/>
<keyword evidence="3" id="KW-0804">Transcription</keyword>
<dbReference type="Pfam" id="PF11951">
    <property type="entry name" value="Fungal_trans_2"/>
    <property type="match status" value="1"/>
</dbReference>
<dbReference type="Gene3D" id="4.10.240.10">
    <property type="entry name" value="Zn(2)-C6 fungal-type DNA-binding domain"/>
    <property type="match status" value="1"/>
</dbReference>
<keyword evidence="8" id="KW-1185">Reference proteome</keyword>
<dbReference type="GO" id="GO:0008270">
    <property type="term" value="F:zinc ion binding"/>
    <property type="evidence" value="ECO:0007669"/>
    <property type="project" value="InterPro"/>
</dbReference>
<evidence type="ECO:0000256" key="4">
    <source>
        <dbReference type="ARBA" id="ARBA00023242"/>
    </source>
</evidence>
<evidence type="ECO:0000259" key="6">
    <source>
        <dbReference type="PROSITE" id="PS50048"/>
    </source>
</evidence>
<dbReference type="PROSITE" id="PS00463">
    <property type="entry name" value="ZN2_CY6_FUNGAL_1"/>
    <property type="match status" value="1"/>
</dbReference>
<dbReference type="GeneID" id="63753395"/>
<sequence>MVYCGKPSKGCESCRSRKIRCDQARPSCSQCIRTQRACPGYRDALSLMFRDESQDVVRKAKKASPPGRSPKTSKKTSRAPSPVGSARTVCPSGDSSLSEANTSAGSVIFSDPKDDSQLLQLAQQHYRWRQPTSPSFGTEPSYTPTDNDAVGFFFRHNIWPGSFWMVENGYEILTQTRGSPSQRAMKSSIVAVGTALLSRTRKSPSLELVAEKEYGSALEHMAAAVSNDVEAKSNPTLASVLLLAIFELIVNSSVRSIENWTNHIRGAVGLLELRGVEQLQTPTGLNLFVQLRYQIIISCLQRDSHVPESLVECSRVAMFLRPQTQAYGDRLIKIVIRISNLRADIKLKILTDNSEILPLAYAIEADLVAWLACLPPIFHYDLLDTTLLDSWSQCRGIHPYGNQYHSYRDFRVSNVWNQYRCARILNCEIILNCLGKLSSKSATGWSTELKSHMSSLRVTARQMAIDICATIPFHFGAGAPNDSEESFVPDNESYIGGLVIQWPLFIAAASEAKNHPLRKWVIGCLKAIGHTMGINQAFAVVDIVRTAKGFFDKTDQEDSLFIEDVLRSDELTEILGQQTSPLDF</sequence>
<evidence type="ECO:0000313" key="7">
    <source>
        <dbReference type="EMBL" id="OJJ34858.1"/>
    </source>
</evidence>
<dbReference type="SUPFAM" id="SSF57701">
    <property type="entry name" value="Zn2/Cys6 DNA-binding domain"/>
    <property type="match status" value="1"/>
</dbReference>
<dbReference type="Proteomes" id="UP000184383">
    <property type="component" value="Unassembled WGS sequence"/>
</dbReference>
<dbReference type="RefSeq" id="XP_040688534.1">
    <property type="nucleotide sequence ID" value="XM_040837547.1"/>
</dbReference>
<dbReference type="InterPro" id="IPR053175">
    <property type="entry name" value="DHMBA_Reg_Transcription_Factor"/>
</dbReference>
<dbReference type="Pfam" id="PF00172">
    <property type="entry name" value="Zn_clus"/>
    <property type="match status" value="1"/>
</dbReference>
<dbReference type="PANTHER" id="PTHR38791:SF5">
    <property type="entry name" value="TRANSCRIPTION FACTOR DBAG-RELATED"/>
    <property type="match status" value="1"/>
</dbReference>
<dbReference type="STRING" id="1073089.A0A1L9RJ27"/>
<reference evidence="8" key="1">
    <citation type="journal article" date="2017" name="Genome Biol.">
        <title>Comparative genomics reveals high biological diversity and specific adaptations in the industrially and medically important fungal genus Aspergillus.</title>
        <authorList>
            <person name="de Vries R.P."/>
            <person name="Riley R."/>
            <person name="Wiebenga A."/>
            <person name="Aguilar-Osorio G."/>
            <person name="Amillis S."/>
            <person name="Uchima C.A."/>
            <person name="Anderluh G."/>
            <person name="Asadollahi M."/>
            <person name="Askin M."/>
            <person name="Barry K."/>
            <person name="Battaglia E."/>
            <person name="Bayram O."/>
            <person name="Benocci T."/>
            <person name="Braus-Stromeyer S.A."/>
            <person name="Caldana C."/>
            <person name="Canovas D."/>
            <person name="Cerqueira G.C."/>
            <person name="Chen F."/>
            <person name="Chen W."/>
            <person name="Choi C."/>
            <person name="Clum A."/>
            <person name="Dos Santos R.A."/>
            <person name="Damasio A.R."/>
            <person name="Diallinas G."/>
            <person name="Emri T."/>
            <person name="Fekete E."/>
            <person name="Flipphi M."/>
            <person name="Freyberg S."/>
            <person name="Gallo A."/>
            <person name="Gournas C."/>
            <person name="Habgood R."/>
            <person name="Hainaut M."/>
            <person name="Harispe M.L."/>
            <person name="Henrissat B."/>
            <person name="Hilden K.S."/>
            <person name="Hope R."/>
            <person name="Hossain A."/>
            <person name="Karabika E."/>
            <person name="Karaffa L."/>
            <person name="Karanyi Z."/>
            <person name="Krasevec N."/>
            <person name="Kuo A."/>
            <person name="Kusch H."/>
            <person name="LaButti K."/>
            <person name="Lagendijk E.L."/>
            <person name="Lapidus A."/>
            <person name="Levasseur A."/>
            <person name="Lindquist E."/>
            <person name="Lipzen A."/>
            <person name="Logrieco A.F."/>
            <person name="MacCabe A."/>
            <person name="Maekelae M.R."/>
            <person name="Malavazi I."/>
            <person name="Melin P."/>
            <person name="Meyer V."/>
            <person name="Mielnichuk N."/>
            <person name="Miskei M."/>
            <person name="Molnar A.P."/>
            <person name="Mule G."/>
            <person name="Ngan C.Y."/>
            <person name="Orejas M."/>
            <person name="Orosz E."/>
            <person name="Ouedraogo J.P."/>
            <person name="Overkamp K.M."/>
            <person name="Park H.-S."/>
            <person name="Perrone G."/>
            <person name="Piumi F."/>
            <person name="Punt P.J."/>
            <person name="Ram A.F."/>
            <person name="Ramon A."/>
            <person name="Rauscher S."/>
            <person name="Record E."/>
            <person name="Riano-Pachon D.M."/>
            <person name="Robert V."/>
            <person name="Roehrig J."/>
            <person name="Ruller R."/>
            <person name="Salamov A."/>
            <person name="Salih N.S."/>
            <person name="Samson R.A."/>
            <person name="Sandor E."/>
            <person name="Sanguinetti M."/>
            <person name="Schuetze T."/>
            <person name="Sepcic K."/>
            <person name="Shelest E."/>
            <person name="Sherlock G."/>
            <person name="Sophianopoulou V."/>
            <person name="Squina F.M."/>
            <person name="Sun H."/>
            <person name="Susca A."/>
            <person name="Todd R.B."/>
            <person name="Tsang A."/>
            <person name="Unkles S.E."/>
            <person name="van de Wiele N."/>
            <person name="van Rossen-Uffink D."/>
            <person name="Oliveira J.V."/>
            <person name="Vesth T.C."/>
            <person name="Visser J."/>
            <person name="Yu J.-H."/>
            <person name="Zhou M."/>
            <person name="Andersen M.R."/>
            <person name="Archer D.B."/>
            <person name="Baker S.E."/>
            <person name="Benoit I."/>
            <person name="Brakhage A.A."/>
            <person name="Braus G.H."/>
            <person name="Fischer R."/>
            <person name="Frisvad J.C."/>
            <person name="Goldman G.H."/>
            <person name="Houbraken J."/>
            <person name="Oakley B."/>
            <person name="Pocsi I."/>
            <person name="Scazzocchio C."/>
            <person name="Seiboth B."/>
            <person name="vanKuyk P.A."/>
            <person name="Wortman J."/>
            <person name="Dyer P.S."/>
            <person name="Grigoriev I.V."/>
        </authorList>
    </citation>
    <scope>NUCLEOTIDE SEQUENCE [LARGE SCALE GENOMIC DNA]</scope>
    <source>
        <strain evidence="8">DTO 134E9</strain>
    </source>
</reference>
<dbReference type="CDD" id="cd00067">
    <property type="entry name" value="GAL4"/>
    <property type="match status" value="1"/>
</dbReference>
<feature type="region of interest" description="Disordered" evidence="5">
    <location>
        <begin position="56"/>
        <end position="98"/>
    </location>
</feature>
<evidence type="ECO:0000256" key="5">
    <source>
        <dbReference type="SAM" id="MobiDB-lite"/>
    </source>
</evidence>
<dbReference type="InterPro" id="IPR036864">
    <property type="entry name" value="Zn2-C6_fun-type_DNA-bd_sf"/>
</dbReference>
<dbReference type="GO" id="GO:0000981">
    <property type="term" value="F:DNA-binding transcription factor activity, RNA polymerase II-specific"/>
    <property type="evidence" value="ECO:0007669"/>
    <property type="project" value="InterPro"/>
</dbReference>
<keyword evidence="4" id="KW-0539">Nucleus</keyword>